<name>A0A1F6NRF1_9BACT</name>
<evidence type="ECO:0000313" key="3">
    <source>
        <dbReference type="EMBL" id="OGH86475.1"/>
    </source>
</evidence>
<keyword evidence="2" id="KW-1133">Transmembrane helix</keyword>
<comment type="caution">
    <text evidence="3">The sequence shown here is derived from an EMBL/GenBank/DDBJ whole genome shotgun (WGS) entry which is preliminary data.</text>
</comment>
<organism evidence="3 4">
    <name type="scientific">Candidatus Magasanikbacteria bacterium RIFOXYC12_FULL_33_11</name>
    <dbReference type="NCBI Taxonomy" id="1798701"/>
    <lineage>
        <taxon>Bacteria</taxon>
        <taxon>Candidatus Magasanikiibacteriota</taxon>
    </lineage>
</organism>
<proteinExistence type="predicted"/>
<keyword evidence="2" id="KW-0472">Membrane</keyword>
<keyword evidence="2" id="KW-0812">Transmembrane</keyword>
<gene>
    <name evidence="3" type="ORF">A2493_02685</name>
</gene>
<accession>A0A1F6NRF1</accession>
<protein>
    <submittedName>
        <fullName evidence="3">Uncharacterized protein</fullName>
    </submittedName>
</protein>
<reference evidence="3 4" key="1">
    <citation type="journal article" date="2016" name="Nat. Commun.">
        <title>Thousands of microbial genomes shed light on interconnected biogeochemical processes in an aquifer system.</title>
        <authorList>
            <person name="Anantharaman K."/>
            <person name="Brown C.T."/>
            <person name="Hug L.A."/>
            <person name="Sharon I."/>
            <person name="Castelle C.J."/>
            <person name="Probst A.J."/>
            <person name="Thomas B.C."/>
            <person name="Singh A."/>
            <person name="Wilkins M.J."/>
            <person name="Karaoz U."/>
            <person name="Brodie E.L."/>
            <person name="Williams K.H."/>
            <person name="Hubbard S.S."/>
            <person name="Banfield J.F."/>
        </authorList>
    </citation>
    <scope>NUCLEOTIDE SEQUENCE [LARGE SCALE GENOMIC DNA]</scope>
</reference>
<evidence type="ECO:0000256" key="2">
    <source>
        <dbReference type="SAM" id="Phobius"/>
    </source>
</evidence>
<feature type="transmembrane region" description="Helical" evidence="2">
    <location>
        <begin position="6"/>
        <end position="23"/>
    </location>
</feature>
<evidence type="ECO:0000256" key="1">
    <source>
        <dbReference type="SAM" id="MobiDB-lite"/>
    </source>
</evidence>
<evidence type="ECO:0000313" key="4">
    <source>
        <dbReference type="Proteomes" id="UP000178349"/>
    </source>
</evidence>
<feature type="region of interest" description="Disordered" evidence="1">
    <location>
        <begin position="57"/>
        <end position="90"/>
    </location>
</feature>
<dbReference type="EMBL" id="MFQW01000017">
    <property type="protein sequence ID" value="OGH86475.1"/>
    <property type="molecule type" value="Genomic_DNA"/>
</dbReference>
<dbReference type="Proteomes" id="UP000178349">
    <property type="component" value="Unassembled WGS sequence"/>
</dbReference>
<dbReference type="AlphaFoldDB" id="A0A1F6NRF1"/>
<sequence length="90" mass="10473">MKWYEVLSLVVMGVPVIILIWAWESGRVKGFINLVFQNELNKSKLKLGELPTANKEDFSDEENLEMAKRGDSPRSPYIIETDDPRYDWPD</sequence>